<dbReference type="AlphaFoldDB" id="A0A6J5FGX2"/>
<protein>
    <recommendedName>
        <fullName evidence="3">IS6 family transposase ISBmu21</fullName>
    </recommendedName>
</protein>
<reference evidence="1 2" key="1">
    <citation type="submission" date="2020-04" db="EMBL/GenBank/DDBJ databases">
        <authorList>
            <person name="De Canck E."/>
        </authorList>
    </citation>
    <scope>NUCLEOTIDE SEQUENCE [LARGE SCALE GENOMIC DNA]</scope>
    <source>
        <strain evidence="1 2">LMG 28688</strain>
    </source>
</reference>
<organism evidence="1 2">
    <name type="scientific">Paraburkholderia caffeinitolerans</name>
    <dbReference type="NCBI Taxonomy" id="1723730"/>
    <lineage>
        <taxon>Bacteria</taxon>
        <taxon>Pseudomonadati</taxon>
        <taxon>Pseudomonadota</taxon>
        <taxon>Betaproteobacteria</taxon>
        <taxon>Burkholderiales</taxon>
        <taxon>Burkholderiaceae</taxon>
        <taxon>Paraburkholderia</taxon>
    </lineage>
</organism>
<proteinExistence type="predicted"/>
<accession>A0A6J5FGX2</accession>
<sequence>MQAMSPELNSTFKRAFKRRHYPIDVILLCARWYVAYLGFKDFHCARILLGGIEMMHMIVKGQMKGNRLDQTPAEQFYSLIT</sequence>
<dbReference type="EMBL" id="CADIKL010000002">
    <property type="protein sequence ID" value="CAB3777434.1"/>
    <property type="molecule type" value="Genomic_DNA"/>
</dbReference>
<evidence type="ECO:0008006" key="3">
    <source>
        <dbReference type="Google" id="ProtNLM"/>
    </source>
</evidence>
<gene>
    <name evidence="1" type="ORF">LMG28688_00359</name>
</gene>
<evidence type="ECO:0000313" key="1">
    <source>
        <dbReference type="EMBL" id="CAB3777434.1"/>
    </source>
</evidence>
<dbReference type="Proteomes" id="UP000494119">
    <property type="component" value="Unassembled WGS sequence"/>
</dbReference>
<name>A0A6J5FGX2_9BURK</name>
<keyword evidence="2" id="KW-1185">Reference proteome</keyword>
<evidence type="ECO:0000313" key="2">
    <source>
        <dbReference type="Proteomes" id="UP000494119"/>
    </source>
</evidence>